<dbReference type="STRING" id="880156.AM629_19540"/>
<keyword evidence="3" id="KW-1185">Reference proteome</keyword>
<organism evidence="1 4">
    <name type="scientific">Photorhabdus heterorhabditis</name>
    <dbReference type="NCBI Taxonomy" id="880156"/>
    <lineage>
        <taxon>Bacteria</taxon>
        <taxon>Pseudomonadati</taxon>
        <taxon>Pseudomonadota</taxon>
        <taxon>Gammaproteobacteria</taxon>
        <taxon>Enterobacterales</taxon>
        <taxon>Morganellaceae</taxon>
        <taxon>Photorhabdus</taxon>
    </lineage>
</organism>
<reference evidence="2 3" key="1">
    <citation type="submission" date="2015-09" db="EMBL/GenBank/DDBJ databases">
        <title>Draft genome sequence and assembly of Photorhabdus sp. VMG, a bacterial symbiont associated with Heterorhabditis zealandica.</title>
        <authorList>
            <person name="Naidoo S."/>
            <person name="Featherston J."/>
            <person name="Mothupi B."/>
            <person name="Gray V.M."/>
        </authorList>
    </citation>
    <scope>NUCLEOTIDE SEQUENCE [LARGE SCALE GENOMIC DNA]</scope>
    <source>
        <strain evidence="2 3">VMG</strain>
    </source>
</reference>
<reference evidence="1 4" key="2">
    <citation type="submission" date="2019-09" db="EMBL/GenBank/DDBJ databases">
        <title>Whole genome sequence of Photorhabdus heterorhabditis strain ETL (Enterobacteriales: Enterobacteriaceae) a bacterial symbiont of Heterorhabditis zealandica strain ETL (Rhabditida: Heterorhabditidae).</title>
        <authorList>
            <person name="Lulamba T.E."/>
            <person name="Serepa-Dlamini M.H."/>
        </authorList>
    </citation>
    <scope>NUCLEOTIDE SEQUENCE [LARGE SCALE GENOMIC DNA]</scope>
    <source>
        <strain evidence="1 4">ETL</strain>
    </source>
</reference>
<dbReference type="AlphaFoldDB" id="A0A5B0W3I5"/>
<protein>
    <submittedName>
        <fullName evidence="1">DUF2620 domain-containing protein</fullName>
    </submittedName>
</protein>
<dbReference type="Proteomes" id="UP000322184">
    <property type="component" value="Unassembled WGS sequence"/>
</dbReference>
<dbReference type="Pfam" id="PF10941">
    <property type="entry name" value="DUF2620"/>
    <property type="match status" value="1"/>
</dbReference>
<name>A0A5B0W3I5_9GAMM</name>
<accession>A0A5B0W3I5</accession>
<proteinExistence type="predicted"/>
<evidence type="ECO:0000313" key="2">
    <source>
        <dbReference type="EMBL" id="KOY60406.1"/>
    </source>
</evidence>
<dbReference type="OrthoDB" id="5191605at2"/>
<evidence type="ECO:0000313" key="4">
    <source>
        <dbReference type="Proteomes" id="UP000322184"/>
    </source>
</evidence>
<dbReference type="InterPro" id="IPR021238">
    <property type="entry name" value="DUF2620"/>
</dbReference>
<evidence type="ECO:0000313" key="3">
    <source>
        <dbReference type="Proteomes" id="UP000037727"/>
    </source>
</evidence>
<comment type="caution">
    <text evidence="1">The sequence shown here is derived from an EMBL/GenBank/DDBJ whole genome shotgun (WGS) entry which is preliminary data.</text>
</comment>
<evidence type="ECO:0000313" key="1">
    <source>
        <dbReference type="EMBL" id="KAA1181292.1"/>
    </source>
</evidence>
<dbReference type="EMBL" id="LJCS01000090">
    <property type="protein sequence ID" value="KOY60406.1"/>
    <property type="molecule type" value="Genomic_DNA"/>
</dbReference>
<gene>
    <name evidence="2" type="ORF">AM629_19540</name>
    <name evidence="1" type="ORF">F0L16_17200</name>
</gene>
<dbReference type="EMBL" id="VTUW01000040">
    <property type="protein sequence ID" value="KAA1181292.1"/>
    <property type="molecule type" value="Genomic_DNA"/>
</dbReference>
<dbReference type="RefSeq" id="WP_054481239.1">
    <property type="nucleotide sequence ID" value="NZ_CAWMRL010000090.1"/>
</dbReference>
<sequence>MRFVIGGQIEKEKIVETLRCLAGDKASSITLMSDIEAAMALKSGSADYYLGACNTGGGALAMAIAIVGIDKCATLSMPGKILSDEEIIAHVNAGKTAFGFIGQDIETVIPVIIRAIFSS</sequence>
<dbReference type="Proteomes" id="UP000037727">
    <property type="component" value="Unassembled WGS sequence"/>
</dbReference>